<feature type="compositionally biased region" description="Pro residues" evidence="5">
    <location>
        <begin position="1"/>
        <end position="16"/>
    </location>
</feature>
<evidence type="ECO:0000313" key="8">
    <source>
        <dbReference type="Proteomes" id="UP000076842"/>
    </source>
</evidence>
<feature type="region of interest" description="Disordered" evidence="5">
    <location>
        <begin position="501"/>
        <end position="549"/>
    </location>
</feature>
<dbReference type="Pfam" id="PF04142">
    <property type="entry name" value="Nuc_sug_transp"/>
    <property type="match status" value="2"/>
</dbReference>
<dbReference type="InterPro" id="IPR037185">
    <property type="entry name" value="EmrE-like"/>
</dbReference>
<reference evidence="7 8" key="1">
    <citation type="journal article" date="2016" name="Mol. Biol. Evol.">
        <title>Comparative Genomics of Early-Diverging Mushroom-Forming Fungi Provides Insights into the Origins of Lignocellulose Decay Capabilities.</title>
        <authorList>
            <person name="Nagy L.G."/>
            <person name="Riley R."/>
            <person name="Tritt A."/>
            <person name="Adam C."/>
            <person name="Daum C."/>
            <person name="Floudas D."/>
            <person name="Sun H."/>
            <person name="Yadav J.S."/>
            <person name="Pangilinan J."/>
            <person name="Larsson K.H."/>
            <person name="Matsuura K."/>
            <person name="Barry K."/>
            <person name="Labutti K."/>
            <person name="Kuo R."/>
            <person name="Ohm R.A."/>
            <person name="Bhattacharya S.S."/>
            <person name="Shirouzu T."/>
            <person name="Yoshinaga Y."/>
            <person name="Martin F.M."/>
            <person name="Grigoriev I.V."/>
            <person name="Hibbett D.S."/>
        </authorList>
    </citation>
    <scope>NUCLEOTIDE SEQUENCE [LARGE SCALE GENOMIC DNA]</scope>
    <source>
        <strain evidence="7 8">HHB12733</strain>
    </source>
</reference>
<dbReference type="AlphaFoldDB" id="A0A165F8Z1"/>
<dbReference type="InParanoid" id="A0A165F8Z1"/>
<evidence type="ECO:0000256" key="2">
    <source>
        <dbReference type="ARBA" id="ARBA00022692"/>
    </source>
</evidence>
<dbReference type="FunCoup" id="A0A165F8Z1">
    <property type="interactions" value="35"/>
</dbReference>
<dbReference type="EMBL" id="KV423978">
    <property type="protein sequence ID" value="KZT56408.1"/>
    <property type="molecule type" value="Genomic_DNA"/>
</dbReference>
<dbReference type="NCBIfam" id="TIGR00803">
    <property type="entry name" value="nst"/>
    <property type="match status" value="2"/>
</dbReference>
<evidence type="ECO:0000313" key="7">
    <source>
        <dbReference type="EMBL" id="KZT56408.1"/>
    </source>
</evidence>
<feature type="transmembrane region" description="Helical" evidence="6">
    <location>
        <begin position="354"/>
        <end position="374"/>
    </location>
</feature>
<feature type="transmembrane region" description="Helical" evidence="6">
    <location>
        <begin position="459"/>
        <end position="483"/>
    </location>
</feature>
<protein>
    <recommendedName>
        <fullName evidence="9">Nucleotide-sugar transporter</fullName>
    </recommendedName>
</protein>
<evidence type="ECO:0000256" key="1">
    <source>
        <dbReference type="ARBA" id="ARBA00004141"/>
    </source>
</evidence>
<dbReference type="PANTHER" id="PTHR10231">
    <property type="entry name" value="NUCLEOTIDE-SUGAR TRANSMEMBRANE TRANSPORTER"/>
    <property type="match status" value="1"/>
</dbReference>
<gene>
    <name evidence="7" type="ORF">CALCODRAFT_509482</name>
</gene>
<dbReference type="GO" id="GO:0000139">
    <property type="term" value="C:Golgi membrane"/>
    <property type="evidence" value="ECO:0007669"/>
    <property type="project" value="InterPro"/>
</dbReference>
<dbReference type="OrthoDB" id="408493at2759"/>
<organism evidence="7 8">
    <name type="scientific">Calocera cornea HHB12733</name>
    <dbReference type="NCBI Taxonomy" id="1353952"/>
    <lineage>
        <taxon>Eukaryota</taxon>
        <taxon>Fungi</taxon>
        <taxon>Dikarya</taxon>
        <taxon>Basidiomycota</taxon>
        <taxon>Agaricomycotina</taxon>
        <taxon>Dacrymycetes</taxon>
        <taxon>Dacrymycetales</taxon>
        <taxon>Dacrymycetaceae</taxon>
        <taxon>Calocera</taxon>
    </lineage>
</organism>
<comment type="subcellular location">
    <subcellularLocation>
        <location evidence="1">Membrane</location>
        <topology evidence="1">Multi-pass membrane protein</topology>
    </subcellularLocation>
</comment>
<feature type="region of interest" description="Disordered" evidence="5">
    <location>
        <begin position="1"/>
        <end position="24"/>
    </location>
</feature>
<dbReference type="InterPro" id="IPR007271">
    <property type="entry name" value="Nuc_sug_transpt"/>
</dbReference>
<keyword evidence="3 6" id="KW-1133">Transmembrane helix</keyword>
<keyword evidence="8" id="KW-1185">Reference proteome</keyword>
<dbReference type="SUPFAM" id="SSF103481">
    <property type="entry name" value="Multidrug resistance efflux transporter EmrE"/>
    <property type="match status" value="1"/>
</dbReference>
<dbReference type="GO" id="GO:0015165">
    <property type="term" value="F:pyrimidine nucleotide-sugar transmembrane transporter activity"/>
    <property type="evidence" value="ECO:0007669"/>
    <property type="project" value="InterPro"/>
</dbReference>
<feature type="transmembrane region" description="Helical" evidence="6">
    <location>
        <begin position="427"/>
        <end position="447"/>
    </location>
</feature>
<evidence type="ECO:0008006" key="9">
    <source>
        <dbReference type="Google" id="ProtNLM"/>
    </source>
</evidence>
<evidence type="ECO:0000256" key="3">
    <source>
        <dbReference type="ARBA" id="ARBA00022989"/>
    </source>
</evidence>
<name>A0A165F8Z1_9BASI</name>
<dbReference type="Proteomes" id="UP000076842">
    <property type="component" value="Unassembled WGS sequence"/>
</dbReference>
<evidence type="ECO:0000256" key="6">
    <source>
        <dbReference type="SAM" id="Phobius"/>
    </source>
</evidence>
<proteinExistence type="predicted"/>
<evidence type="ECO:0000256" key="4">
    <source>
        <dbReference type="ARBA" id="ARBA00023136"/>
    </source>
</evidence>
<feature type="transmembrane region" description="Helical" evidence="6">
    <location>
        <begin position="386"/>
        <end position="407"/>
    </location>
</feature>
<evidence type="ECO:0000256" key="5">
    <source>
        <dbReference type="SAM" id="MobiDB-lite"/>
    </source>
</evidence>
<feature type="compositionally biased region" description="Pro residues" evidence="5">
    <location>
        <begin position="591"/>
        <end position="618"/>
    </location>
</feature>
<feature type="transmembrane region" description="Helical" evidence="6">
    <location>
        <begin position="296"/>
        <end position="315"/>
    </location>
</feature>
<keyword evidence="2 6" id="KW-0812">Transmembrane</keyword>
<accession>A0A165F8Z1</accession>
<feature type="region of interest" description="Disordered" evidence="5">
    <location>
        <begin position="562"/>
        <end position="679"/>
    </location>
</feature>
<feature type="compositionally biased region" description="Polar residues" evidence="5">
    <location>
        <begin position="562"/>
        <end position="572"/>
    </location>
</feature>
<sequence>MPPSSSSPSSPVVPPRPFRKTRVSSINLPSPDVELHHRAALASAAAASASASAWLPARNNDLLFGQTLPTMNSIHNTPSPSTASNSPTSGLMPQFISVSPNDPLAPTVCGLPLKYVSLFTLAIQNALLTIIMHYSRVSTAPAKAYSAASAVLVNELLKGGISLVIAFMRIDSEMSRTTFDSNGVPHTPITKSKKLSNGGPIVLTSGGPLTFTRVIQIISPARWHLRLRRLRREIFSNDCWKLSIPAILYVIQNNLQFVAASNLDVATFQVTYQMKILTTAAFSVMLLRRKLSATKWLALMFLAMGVGIVQIQSGASKPHSPVPPSFAAEGFEGDGSAPNVGDLLAAPTHTMRPLTGFMAVCAACMTSGLAGVYFEMVLKNSQADLWVRNVQLSLFSLIPAIVPIIFTNEAGYPGQGWLGRLFQNFTPWAWATVLTQVAGGLVTAIVIKHADNILKGFATSLSIIISFLASVLLFGFTITPAFVLGSSTVLGATWMYNQPAPKGSADGSTISLLSAGSSDSRRPSFPGSPVSPDAPILGQVPKQRSPYASPSSLALALGITSSTTASRPTSGLPSPLERDYFGTSTGMPPLYSSPPSRPPSRPPSTKPPTRPPSRPPSARPSREGSRGSSSGDEQLQNVDLGAGDGQYRRPPPIDTGSHLLVPPPILGEGNGETAKLIRR</sequence>
<keyword evidence="4 6" id="KW-0472">Membrane</keyword>
<feature type="compositionally biased region" description="Polar residues" evidence="5">
    <location>
        <begin position="506"/>
        <end position="518"/>
    </location>
</feature>
<dbReference type="STRING" id="1353952.A0A165F8Z1"/>